<evidence type="ECO:0000313" key="1">
    <source>
        <dbReference type="EMBL" id="AGK95644.1"/>
    </source>
</evidence>
<sequence>MKRVMIYNYDSFDNFYINAKEKCLKDGEGIPAFSTELPPPNDIPDGFIAVFNTKKNQWEIVKDEFWHVSIEEINYYTGSDTHGIPMLPTLKINQFPNFKCIPQLFNSGRFSMYFISRIDTINEITKQIYAEHYRFQNSTNGITTTEPTKYKNNIEFVVYLIRKSIDELITLTYCLLYYEEMLSTKKLKITSIGDLLDSRNDKITKLIKDYINYDTHSEFLEIINSIHNSMKHDIFSSETVTIFGESYPTIITLQANWGNLNKIKYHNHSYGQIILGFSNFLLDLFANSIKEPEN</sequence>
<protein>
    <submittedName>
        <fullName evidence="1">Uncharacterized protein</fullName>
    </submittedName>
</protein>
<dbReference type="KEGG" id="cpas:Clopa_0596"/>
<dbReference type="STRING" id="86416.Clopa_0596"/>
<reference evidence="1 2" key="1">
    <citation type="submission" date="2012-01" db="EMBL/GenBank/DDBJ databases">
        <title>Complete sequence of chromosome of Clostridium pasteurianum BC1.</title>
        <authorList>
            <consortium name="US DOE Joint Genome Institute"/>
            <person name="Lucas S."/>
            <person name="Han J."/>
            <person name="Lapidus A."/>
            <person name="Cheng J.-F."/>
            <person name="Goodwin L."/>
            <person name="Pitluck S."/>
            <person name="Peters L."/>
            <person name="Mikhailova N."/>
            <person name="Teshima H."/>
            <person name="Detter J.C."/>
            <person name="Han C."/>
            <person name="Tapia R."/>
            <person name="Land M."/>
            <person name="Hauser L."/>
            <person name="Kyrpides N."/>
            <person name="Ivanova N."/>
            <person name="Pagani I."/>
            <person name="Dunn J."/>
            <person name="Taghavi S."/>
            <person name="Francis A."/>
            <person name="van der Lelie D."/>
            <person name="Woyke T."/>
        </authorList>
    </citation>
    <scope>NUCLEOTIDE SEQUENCE [LARGE SCALE GENOMIC DNA]</scope>
    <source>
        <strain evidence="1 2">BC1</strain>
    </source>
</reference>
<dbReference type="Proteomes" id="UP000013523">
    <property type="component" value="Chromosome"/>
</dbReference>
<gene>
    <name evidence="1" type="ORF">Clopa_0596</name>
</gene>
<dbReference type="OrthoDB" id="2237640at2"/>
<dbReference type="RefSeq" id="WP_015613970.1">
    <property type="nucleotide sequence ID" value="NC_021182.1"/>
</dbReference>
<accession>R4K540</accession>
<dbReference type="PATRIC" id="fig|86416.3.peg.577"/>
<organism evidence="1 2">
    <name type="scientific">Clostridium pasteurianum BC1</name>
    <dbReference type="NCBI Taxonomy" id="86416"/>
    <lineage>
        <taxon>Bacteria</taxon>
        <taxon>Bacillati</taxon>
        <taxon>Bacillota</taxon>
        <taxon>Clostridia</taxon>
        <taxon>Eubacteriales</taxon>
        <taxon>Clostridiaceae</taxon>
        <taxon>Clostridium</taxon>
    </lineage>
</organism>
<evidence type="ECO:0000313" key="2">
    <source>
        <dbReference type="Proteomes" id="UP000013523"/>
    </source>
</evidence>
<name>R4K540_CLOPA</name>
<keyword evidence="2" id="KW-1185">Reference proteome</keyword>
<dbReference type="HOGENOM" id="CLU_945628_0_0_9"/>
<dbReference type="AlphaFoldDB" id="R4K540"/>
<proteinExistence type="predicted"/>
<dbReference type="EMBL" id="CP003261">
    <property type="protein sequence ID" value="AGK95644.1"/>
    <property type="molecule type" value="Genomic_DNA"/>
</dbReference>